<sequence length="196" mass="21294">MTLRPTTTRTIRELRDAWRRSVLPGLRGDVLDLGAGFGIAADDLSADVIWIALEPSRSALRQLAVRVEERPGSRLLHAAAEDIPLPDASVDAVIASTVLCSVRDQRRALAEVVRVLRPGGRLVYFEHVTGPPRSWTRTLQVAYRPISRVIDSGCDPARDTGAAIRGAGFRSVEQRDELAPGMLGSVDPLIEGTAIR</sequence>
<dbReference type="Gene3D" id="3.40.50.150">
    <property type="entry name" value="Vaccinia Virus protein VP39"/>
    <property type="match status" value="1"/>
</dbReference>
<gene>
    <name evidence="2" type="ORF">QSV35_06670</name>
</gene>
<dbReference type="EMBL" id="JASXSZ010000002">
    <property type="protein sequence ID" value="MDL9979009.1"/>
    <property type="molecule type" value="Genomic_DNA"/>
</dbReference>
<dbReference type="GO" id="GO:0008168">
    <property type="term" value="F:methyltransferase activity"/>
    <property type="evidence" value="ECO:0007669"/>
    <property type="project" value="UniProtKB-KW"/>
</dbReference>
<dbReference type="InterPro" id="IPR052356">
    <property type="entry name" value="Thiol_S-MT"/>
</dbReference>
<keyword evidence="3" id="KW-1185">Reference proteome</keyword>
<keyword evidence="2" id="KW-0489">Methyltransferase</keyword>
<reference evidence="2 3" key="1">
    <citation type="submission" date="2023-06" db="EMBL/GenBank/DDBJ databases">
        <title>Microbacterium sp. nov., isolated from a waste landfill.</title>
        <authorList>
            <person name="Wen W."/>
        </authorList>
    </citation>
    <scope>NUCLEOTIDE SEQUENCE [LARGE SCALE GENOMIC DNA]</scope>
    <source>
        <strain evidence="2 3">ASV49</strain>
    </source>
</reference>
<evidence type="ECO:0000313" key="2">
    <source>
        <dbReference type="EMBL" id="MDL9979009.1"/>
    </source>
</evidence>
<dbReference type="PANTHER" id="PTHR45036:SF1">
    <property type="entry name" value="METHYLTRANSFERASE LIKE 7A"/>
    <property type="match status" value="1"/>
</dbReference>
<proteinExistence type="predicted"/>
<dbReference type="Pfam" id="PF08241">
    <property type="entry name" value="Methyltransf_11"/>
    <property type="match status" value="1"/>
</dbReference>
<feature type="domain" description="Methyltransferase type 11" evidence="1">
    <location>
        <begin position="31"/>
        <end position="123"/>
    </location>
</feature>
<organism evidence="2 3">
    <name type="scientific">Microbacterium candidum</name>
    <dbReference type="NCBI Taxonomy" id="3041922"/>
    <lineage>
        <taxon>Bacteria</taxon>
        <taxon>Bacillati</taxon>
        <taxon>Actinomycetota</taxon>
        <taxon>Actinomycetes</taxon>
        <taxon>Micrococcales</taxon>
        <taxon>Microbacteriaceae</taxon>
        <taxon>Microbacterium</taxon>
    </lineage>
</organism>
<comment type="caution">
    <text evidence="2">The sequence shown here is derived from an EMBL/GenBank/DDBJ whole genome shotgun (WGS) entry which is preliminary data.</text>
</comment>
<name>A0ABT7MX34_9MICO</name>
<dbReference type="SUPFAM" id="SSF53335">
    <property type="entry name" value="S-adenosyl-L-methionine-dependent methyltransferases"/>
    <property type="match status" value="1"/>
</dbReference>
<evidence type="ECO:0000259" key="1">
    <source>
        <dbReference type="Pfam" id="PF08241"/>
    </source>
</evidence>
<keyword evidence="2" id="KW-0808">Transferase</keyword>
<dbReference type="GO" id="GO:0032259">
    <property type="term" value="P:methylation"/>
    <property type="evidence" value="ECO:0007669"/>
    <property type="project" value="UniProtKB-KW"/>
</dbReference>
<dbReference type="PANTHER" id="PTHR45036">
    <property type="entry name" value="METHYLTRANSFERASE LIKE 7B"/>
    <property type="match status" value="1"/>
</dbReference>
<protein>
    <submittedName>
        <fullName evidence="2">Class I SAM-dependent methyltransferase</fullName>
    </submittedName>
</protein>
<dbReference type="Proteomes" id="UP001235064">
    <property type="component" value="Unassembled WGS sequence"/>
</dbReference>
<dbReference type="InterPro" id="IPR013216">
    <property type="entry name" value="Methyltransf_11"/>
</dbReference>
<accession>A0ABT7MX34</accession>
<dbReference type="RefSeq" id="WP_286287886.1">
    <property type="nucleotide sequence ID" value="NZ_JASXSZ010000002.1"/>
</dbReference>
<dbReference type="CDD" id="cd02440">
    <property type="entry name" value="AdoMet_MTases"/>
    <property type="match status" value="1"/>
</dbReference>
<evidence type="ECO:0000313" key="3">
    <source>
        <dbReference type="Proteomes" id="UP001235064"/>
    </source>
</evidence>
<dbReference type="InterPro" id="IPR029063">
    <property type="entry name" value="SAM-dependent_MTases_sf"/>
</dbReference>